<gene>
    <name evidence="2" type="ORF">AVEN_86314_1</name>
</gene>
<evidence type="ECO:0000256" key="1">
    <source>
        <dbReference type="SAM" id="MobiDB-lite"/>
    </source>
</evidence>
<accession>A0A4Y2PJG8</accession>
<dbReference type="EMBL" id="BGPR01011462">
    <property type="protein sequence ID" value="GBN51464.1"/>
    <property type="molecule type" value="Genomic_DNA"/>
</dbReference>
<organism evidence="2 3">
    <name type="scientific">Araneus ventricosus</name>
    <name type="common">Orbweaver spider</name>
    <name type="synonym">Epeira ventricosa</name>
    <dbReference type="NCBI Taxonomy" id="182803"/>
    <lineage>
        <taxon>Eukaryota</taxon>
        <taxon>Metazoa</taxon>
        <taxon>Ecdysozoa</taxon>
        <taxon>Arthropoda</taxon>
        <taxon>Chelicerata</taxon>
        <taxon>Arachnida</taxon>
        <taxon>Araneae</taxon>
        <taxon>Araneomorphae</taxon>
        <taxon>Entelegynae</taxon>
        <taxon>Araneoidea</taxon>
        <taxon>Araneidae</taxon>
        <taxon>Araneus</taxon>
    </lineage>
</organism>
<evidence type="ECO:0000313" key="2">
    <source>
        <dbReference type="EMBL" id="GBN51464.1"/>
    </source>
</evidence>
<feature type="region of interest" description="Disordered" evidence="1">
    <location>
        <begin position="1"/>
        <end position="30"/>
    </location>
</feature>
<proteinExistence type="predicted"/>
<protein>
    <submittedName>
        <fullName evidence="2">Uncharacterized protein</fullName>
    </submittedName>
</protein>
<dbReference type="AlphaFoldDB" id="A0A4Y2PJG8"/>
<sequence>MLTNCDKTVRFQPTSQARGNSLQKNMQNQPGSRWIEVKSKLYSPNLLENKKNQNPLLDEKEKVTRYKMLLLSRLSSGFLPQNGGHESAITLVTSQKHEPVGQTGGFFPE</sequence>
<dbReference type="Proteomes" id="UP000499080">
    <property type="component" value="Unassembled WGS sequence"/>
</dbReference>
<evidence type="ECO:0000313" key="3">
    <source>
        <dbReference type="Proteomes" id="UP000499080"/>
    </source>
</evidence>
<reference evidence="2 3" key="1">
    <citation type="journal article" date="2019" name="Sci. Rep.">
        <title>Orb-weaving spider Araneus ventricosus genome elucidates the spidroin gene catalogue.</title>
        <authorList>
            <person name="Kono N."/>
            <person name="Nakamura H."/>
            <person name="Ohtoshi R."/>
            <person name="Moran D.A.P."/>
            <person name="Shinohara A."/>
            <person name="Yoshida Y."/>
            <person name="Fujiwara M."/>
            <person name="Mori M."/>
            <person name="Tomita M."/>
            <person name="Arakawa K."/>
        </authorList>
    </citation>
    <scope>NUCLEOTIDE SEQUENCE [LARGE SCALE GENOMIC DNA]</scope>
</reference>
<keyword evidence="3" id="KW-1185">Reference proteome</keyword>
<name>A0A4Y2PJG8_ARAVE</name>
<comment type="caution">
    <text evidence="2">The sequence shown here is derived from an EMBL/GenBank/DDBJ whole genome shotgun (WGS) entry which is preliminary data.</text>
</comment>